<dbReference type="EMBL" id="HG721937">
    <property type="protein sequence ID" value="CDJ60833.1"/>
    <property type="molecule type" value="Genomic_DNA"/>
</dbReference>
<organism evidence="1 2">
    <name type="scientific">Eimeria maxima</name>
    <name type="common">Coccidian parasite</name>
    <dbReference type="NCBI Taxonomy" id="5804"/>
    <lineage>
        <taxon>Eukaryota</taxon>
        <taxon>Sar</taxon>
        <taxon>Alveolata</taxon>
        <taxon>Apicomplexa</taxon>
        <taxon>Conoidasida</taxon>
        <taxon>Coccidia</taxon>
        <taxon>Eucoccidiorida</taxon>
        <taxon>Eimeriorina</taxon>
        <taxon>Eimeriidae</taxon>
        <taxon>Eimeria</taxon>
    </lineage>
</organism>
<dbReference type="AlphaFoldDB" id="U6MCP2"/>
<sequence length="249" mass="28166">MHETLHENINNHISMKGKIKTKEKEKKKLMRRVVMLSWRSGCRTCIALAAAEAVDVAAPPSFRYRDCILSYRLKLVKSSHKAGVDLKATNLVVQRRIASAMLVDTHSSLEDKTRRLSPEEENILVKWDERLNVEHHALSSILEQLEVERYERPAGRHIMDLTTAMKPIVEAVAATGQQVLDVGRQVEMQLSGQKDLPWAPQLFLESVEKQLKPVLVYAKVRRGAVQECVIEVCQAVLSGILIPSAYIIR</sequence>
<dbReference type="Proteomes" id="UP000030763">
    <property type="component" value="Unassembled WGS sequence"/>
</dbReference>
<dbReference type="GeneID" id="25337513"/>
<evidence type="ECO:0000313" key="1">
    <source>
        <dbReference type="EMBL" id="CDJ60833.1"/>
    </source>
</evidence>
<evidence type="ECO:0000313" key="2">
    <source>
        <dbReference type="Proteomes" id="UP000030763"/>
    </source>
</evidence>
<gene>
    <name evidence="1" type="ORF">EMWEY_00035270</name>
</gene>
<accession>U6MCP2</accession>
<keyword evidence="2" id="KW-1185">Reference proteome</keyword>
<dbReference type="RefSeq" id="XP_013337483.1">
    <property type="nucleotide sequence ID" value="XM_013482029.1"/>
</dbReference>
<dbReference type="VEuPathDB" id="ToxoDB:EMWEY_00035270"/>
<name>U6MCP2_EIMMA</name>
<reference evidence="1" key="1">
    <citation type="submission" date="2013-10" db="EMBL/GenBank/DDBJ databases">
        <title>Genomic analysis of the causative agents of coccidiosis in chickens.</title>
        <authorList>
            <person name="Reid A.J."/>
            <person name="Blake D."/>
            <person name="Billington K."/>
            <person name="Browne H."/>
            <person name="Dunn M."/>
            <person name="Hung S."/>
            <person name="Kawahara F."/>
            <person name="Miranda-Saavedra D."/>
            <person name="Mourier T."/>
            <person name="Nagra H."/>
            <person name="Otto T.D."/>
            <person name="Rawlings N."/>
            <person name="Sanchez A."/>
            <person name="Sanders M."/>
            <person name="Subramaniam C."/>
            <person name="Tay Y."/>
            <person name="Dear P."/>
            <person name="Doerig C."/>
            <person name="Gruber A."/>
            <person name="Parkinson J."/>
            <person name="Shirley M."/>
            <person name="Wan K.L."/>
            <person name="Berriman M."/>
            <person name="Tomley F."/>
            <person name="Pain A."/>
        </authorList>
    </citation>
    <scope>NUCLEOTIDE SEQUENCE [LARGE SCALE GENOMIC DNA]</scope>
    <source>
        <strain evidence="1">Weybridge</strain>
    </source>
</reference>
<proteinExistence type="predicted"/>
<protein>
    <submittedName>
        <fullName evidence="1">Uncharacterized protein</fullName>
    </submittedName>
</protein>
<reference evidence="1" key="2">
    <citation type="submission" date="2013-10" db="EMBL/GenBank/DDBJ databases">
        <authorList>
            <person name="Aslett M."/>
        </authorList>
    </citation>
    <scope>NUCLEOTIDE SEQUENCE [LARGE SCALE GENOMIC DNA]</scope>
    <source>
        <strain evidence="1">Weybridge</strain>
    </source>
</reference>